<dbReference type="WBParaSite" id="jg19650">
    <property type="protein sequence ID" value="jg19650"/>
    <property type="gene ID" value="jg19650"/>
</dbReference>
<dbReference type="AlphaFoldDB" id="A0A915DHY8"/>
<dbReference type="GO" id="GO:0006898">
    <property type="term" value="P:receptor-mediated endocytosis"/>
    <property type="evidence" value="ECO:0007669"/>
    <property type="project" value="TreeGrafter"/>
</dbReference>
<dbReference type="GO" id="GO:2000641">
    <property type="term" value="P:regulation of early endosome to late endosome transport"/>
    <property type="evidence" value="ECO:0007669"/>
    <property type="project" value="InterPro"/>
</dbReference>
<dbReference type="InterPro" id="IPR044978">
    <property type="entry name" value="GRV2/DNAJC13"/>
</dbReference>
<proteinExistence type="predicted"/>
<name>A0A915DHY8_9BILA</name>
<accession>A0A915DHY8</accession>
<dbReference type="GO" id="GO:0007032">
    <property type="term" value="P:endosome organization"/>
    <property type="evidence" value="ECO:0007669"/>
    <property type="project" value="InterPro"/>
</dbReference>
<protein>
    <submittedName>
        <fullName evidence="2">Uncharacterized protein</fullName>
    </submittedName>
</protein>
<keyword evidence="1" id="KW-1185">Reference proteome</keyword>
<evidence type="ECO:0000313" key="2">
    <source>
        <dbReference type="WBParaSite" id="jg19650"/>
    </source>
</evidence>
<dbReference type="PANTHER" id="PTHR36983">
    <property type="entry name" value="DNAJ HOMOLOG SUBFAMILY C MEMBER 13"/>
    <property type="match status" value="1"/>
</dbReference>
<evidence type="ECO:0000313" key="1">
    <source>
        <dbReference type="Proteomes" id="UP000887574"/>
    </source>
</evidence>
<sequence>MNGRSGSDKSSDLLIDFSEPDPPAVDWGFNKSTKASGNQMELKEKVQMVLEALRNVLLMNSGVEILLIGQFQLVFDFLKAHYLTEIQLKTMHIISISTRNKECINDISSCIANGSIQLPLLLVLLVKLPKATEIILRTLIALVSNVSMVKEMINYGALIYSLDILADSSGSVGGADAPRQPAGRMLAAELLAKLQSDQLTGPKWSRLIERFLPLIFVDTLKDNPSAAIQMFDSITENRN</sequence>
<dbReference type="GO" id="GO:0010008">
    <property type="term" value="C:endosome membrane"/>
    <property type="evidence" value="ECO:0007669"/>
    <property type="project" value="TreeGrafter"/>
</dbReference>
<dbReference type="Proteomes" id="UP000887574">
    <property type="component" value="Unplaced"/>
</dbReference>
<reference evidence="2" key="1">
    <citation type="submission" date="2022-11" db="UniProtKB">
        <authorList>
            <consortium name="WormBaseParasite"/>
        </authorList>
    </citation>
    <scope>IDENTIFICATION</scope>
</reference>
<organism evidence="1 2">
    <name type="scientific">Ditylenchus dipsaci</name>
    <dbReference type="NCBI Taxonomy" id="166011"/>
    <lineage>
        <taxon>Eukaryota</taxon>
        <taxon>Metazoa</taxon>
        <taxon>Ecdysozoa</taxon>
        <taxon>Nematoda</taxon>
        <taxon>Chromadorea</taxon>
        <taxon>Rhabditida</taxon>
        <taxon>Tylenchina</taxon>
        <taxon>Tylenchomorpha</taxon>
        <taxon>Sphaerularioidea</taxon>
        <taxon>Anguinidae</taxon>
        <taxon>Anguininae</taxon>
        <taxon>Ditylenchus</taxon>
    </lineage>
</organism>
<dbReference type="PANTHER" id="PTHR36983:SF2">
    <property type="entry name" value="DNAJ HOMOLOG SUBFAMILY C MEMBER 13"/>
    <property type="match status" value="1"/>
</dbReference>